<organism evidence="11 12">
    <name type="scientific">Pacificimonas pallii</name>
    <dbReference type="NCBI Taxonomy" id="2827236"/>
    <lineage>
        <taxon>Bacteria</taxon>
        <taxon>Pseudomonadati</taxon>
        <taxon>Pseudomonadota</taxon>
        <taxon>Alphaproteobacteria</taxon>
        <taxon>Sphingomonadales</taxon>
        <taxon>Sphingosinicellaceae</taxon>
        <taxon>Pacificimonas</taxon>
    </lineage>
</organism>
<evidence type="ECO:0000256" key="5">
    <source>
        <dbReference type="ARBA" id="ARBA00022679"/>
    </source>
</evidence>
<evidence type="ECO:0000256" key="3">
    <source>
        <dbReference type="ARBA" id="ARBA00004763"/>
    </source>
</evidence>
<dbReference type="EC" id="2.5.1.15" evidence="4 9"/>
<evidence type="ECO:0000256" key="2">
    <source>
        <dbReference type="ARBA" id="ARBA00001946"/>
    </source>
</evidence>
<dbReference type="NCBIfam" id="TIGR01496">
    <property type="entry name" value="DHPS"/>
    <property type="match status" value="1"/>
</dbReference>
<reference evidence="11 12" key="1">
    <citation type="submission" date="2021-04" db="EMBL/GenBank/DDBJ databases">
        <authorList>
            <person name="Pira H."/>
            <person name="Risdian C."/>
            <person name="Wink J."/>
        </authorList>
    </citation>
    <scope>NUCLEOTIDE SEQUENCE [LARGE SCALE GENOMIC DNA]</scope>
    <source>
        <strain evidence="11 12">WHA3</strain>
    </source>
</reference>
<evidence type="ECO:0000313" key="12">
    <source>
        <dbReference type="Proteomes" id="UP000722336"/>
    </source>
</evidence>
<keyword evidence="12" id="KW-1185">Reference proteome</keyword>
<evidence type="ECO:0000256" key="9">
    <source>
        <dbReference type="RuleBase" id="RU361205"/>
    </source>
</evidence>
<comment type="similarity">
    <text evidence="9">Belongs to the DHPS family.</text>
</comment>
<dbReference type="InterPro" id="IPR006390">
    <property type="entry name" value="DHP_synth_dom"/>
</dbReference>
<dbReference type="PROSITE" id="PS00792">
    <property type="entry name" value="DHPS_1"/>
    <property type="match status" value="1"/>
</dbReference>
<dbReference type="Pfam" id="PF00809">
    <property type="entry name" value="Pterin_bind"/>
    <property type="match status" value="1"/>
</dbReference>
<keyword evidence="5 9" id="KW-0808">Transferase</keyword>
<keyword evidence="7 9" id="KW-0460">Magnesium</keyword>
<sequence>MTGIYLRPTGFVDAPFHFDGQVARLAGGALWFSQIEVLQRAAPPRLVPVSDLGDIETHIAWARITGQRPPLELGSRILRFDEPRIMGILNATPDSFSDGGKHADPEKAAAAAFDMSAAGAAIIDIGGESTRPGADPVWEQDEIARVAPILDRLKHGDILTSIDTRKSAVMRDALGRGARIVNDVSGLTHDDASMSVIAKSGAPVIIMHAQGDPANMQDAPQYDHALLDIYDWLSARIDAAIAAGIARDRIIVDPGIGFGKSVRHNLEILNGLSLFHGLGTPILLGASRKRFIGALAGEAGVADRLGGSLAVLAAGLAQGVQLFRVHDVPESVQAIRVWRGLKDAALSPLA</sequence>
<dbReference type="PROSITE" id="PS50972">
    <property type="entry name" value="PTERIN_BINDING"/>
    <property type="match status" value="1"/>
</dbReference>
<dbReference type="InterPro" id="IPR045031">
    <property type="entry name" value="DHP_synth-like"/>
</dbReference>
<proteinExistence type="inferred from homology"/>
<dbReference type="GO" id="GO:0004156">
    <property type="term" value="F:dihydropteroate synthase activity"/>
    <property type="evidence" value="ECO:0007669"/>
    <property type="project" value="UniProtKB-EC"/>
</dbReference>
<gene>
    <name evidence="11" type="primary">folP</name>
    <name evidence="11" type="ORF">KCG44_05755</name>
</gene>
<evidence type="ECO:0000313" key="11">
    <source>
        <dbReference type="EMBL" id="MBV7256288.1"/>
    </source>
</evidence>
<dbReference type="PROSITE" id="PS00793">
    <property type="entry name" value="DHPS_2"/>
    <property type="match status" value="1"/>
</dbReference>
<evidence type="ECO:0000256" key="8">
    <source>
        <dbReference type="ARBA" id="ARBA00022909"/>
    </source>
</evidence>
<evidence type="ECO:0000259" key="10">
    <source>
        <dbReference type="PROSITE" id="PS50972"/>
    </source>
</evidence>
<evidence type="ECO:0000256" key="4">
    <source>
        <dbReference type="ARBA" id="ARBA00012458"/>
    </source>
</evidence>
<dbReference type="Proteomes" id="UP000722336">
    <property type="component" value="Unassembled WGS sequence"/>
</dbReference>
<evidence type="ECO:0000256" key="6">
    <source>
        <dbReference type="ARBA" id="ARBA00022723"/>
    </source>
</evidence>
<comment type="cofactor">
    <cofactor evidence="2 9">
        <name>Mg(2+)</name>
        <dbReference type="ChEBI" id="CHEBI:18420"/>
    </cofactor>
</comment>
<keyword evidence="8 9" id="KW-0289">Folate biosynthesis</keyword>
<keyword evidence="6 9" id="KW-0479">Metal-binding</keyword>
<name>A0ABS6SCZ7_9SPHN</name>
<comment type="function">
    <text evidence="9">Catalyzes the condensation of para-aminobenzoate (pABA) with 6-hydroxymethyl-7,8-dihydropterin diphosphate (DHPt-PP) to form 7,8-dihydropteroate (H2Pte), the immediate precursor of folate derivatives.</text>
</comment>
<dbReference type="EMBL" id="JAGSPA010000002">
    <property type="protein sequence ID" value="MBV7256288.1"/>
    <property type="molecule type" value="Genomic_DNA"/>
</dbReference>
<accession>A0ABS6SCZ7</accession>
<feature type="domain" description="Pterin-binding" evidence="10">
    <location>
        <begin position="83"/>
        <end position="336"/>
    </location>
</feature>
<comment type="caution">
    <text evidence="11">The sequence shown here is derived from an EMBL/GenBank/DDBJ whole genome shotgun (WGS) entry which is preliminary data.</text>
</comment>
<evidence type="ECO:0000256" key="1">
    <source>
        <dbReference type="ARBA" id="ARBA00000012"/>
    </source>
</evidence>
<comment type="catalytic activity">
    <reaction evidence="1">
        <text>(7,8-dihydropterin-6-yl)methyl diphosphate + 4-aminobenzoate = 7,8-dihydropteroate + diphosphate</text>
        <dbReference type="Rhea" id="RHEA:19949"/>
        <dbReference type="ChEBI" id="CHEBI:17836"/>
        <dbReference type="ChEBI" id="CHEBI:17839"/>
        <dbReference type="ChEBI" id="CHEBI:33019"/>
        <dbReference type="ChEBI" id="CHEBI:72950"/>
        <dbReference type="EC" id="2.5.1.15"/>
    </reaction>
</comment>
<dbReference type="PANTHER" id="PTHR20941:SF1">
    <property type="entry name" value="FOLIC ACID SYNTHESIS PROTEIN FOL1"/>
    <property type="match status" value="1"/>
</dbReference>
<protein>
    <recommendedName>
        <fullName evidence="4 9">Dihydropteroate synthase</fullName>
        <shortName evidence="9">DHPS</shortName>
        <ecNumber evidence="4 9">2.5.1.15</ecNumber>
    </recommendedName>
    <alternativeName>
        <fullName evidence="9">Dihydropteroate pyrophosphorylase</fullName>
    </alternativeName>
</protein>
<dbReference type="PANTHER" id="PTHR20941">
    <property type="entry name" value="FOLATE SYNTHESIS PROTEINS"/>
    <property type="match status" value="1"/>
</dbReference>
<comment type="pathway">
    <text evidence="3 9">Cofactor biosynthesis; tetrahydrofolate biosynthesis; 7,8-dihydrofolate from 2-amino-4-hydroxy-6-hydroxymethyl-7,8-dihydropteridine diphosphate and 4-aminobenzoate: step 1/2.</text>
</comment>
<evidence type="ECO:0000256" key="7">
    <source>
        <dbReference type="ARBA" id="ARBA00022842"/>
    </source>
</evidence>
<dbReference type="InterPro" id="IPR000489">
    <property type="entry name" value="Pterin-binding_dom"/>
</dbReference>
<dbReference type="RefSeq" id="WP_218444868.1">
    <property type="nucleotide sequence ID" value="NZ_JAGSPA010000002.1"/>
</dbReference>
<dbReference type="CDD" id="cd00739">
    <property type="entry name" value="DHPS"/>
    <property type="match status" value="1"/>
</dbReference>